<dbReference type="HOGENOM" id="CLU_010194_44_5_11"/>
<dbReference type="STRING" id="1224164.B843_04845"/>
<organism evidence="3 4">
    <name type="scientific">Corynebacterium vitaeruminis DSM 20294</name>
    <dbReference type="NCBI Taxonomy" id="1224164"/>
    <lineage>
        <taxon>Bacteria</taxon>
        <taxon>Bacillati</taxon>
        <taxon>Actinomycetota</taxon>
        <taxon>Actinomycetes</taxon>
        <taxon>Mycobacteriales</taxon>
        <taxon>Corynebacteriaceae</taxon>
        <taxon>Corynebacterium</taxon>
    </lineage>
</organism>
<feature type="domain" description="Ketoreductase" evidence="2">
    <location>
        <begin position="2"/>
        <end position="193"/>
    </location>
</feature>
<sequence length="277" mass="30662">MKTIVITGASDGIGAAAARIIHEAHPDWRLLLTGRNPNKTKNVAEALGAEYFLADFAELEQVRALAAWIRERTDRIDVLANNAGGMFDGPVTTVDGFEKTFQVNHLAPTLLTHELFDVLTASRASIVATSSLANLLYGRLDFESFGQSKVFDRDRAYGTAKLANILFTQELHHRYHSRGISAVAYHPGIVATNFSQDTHSWMRWFYSSPLIGRVLGIGADQGGANLAFFIDGTPGITWKSGVYYNDKRRPGIVNPFARNAGPRHWDLTNQWLGTTWD</sequence>
<dbReference type="PANTHER" id="PTHR43157:SF31">
    <property type="entry name" value="PHOSPHATIDYLINOSITOL-GLYCAN BIOSYNTHESIS CLASS F PROTEIN"/>
    <property type="match status" value="1"/>
</dbReference>
<dbReference type="RefSeq" id="WP_025252395.1">
    <property type="nucleotide sequence ID" value="NZ_CP004353.1"/>
</dbReference>
<dbReference type="InterPro" id="IPR002347">
    <property type="entry name" value="SDR_fam"/>
</dbReference>
<proteinExistence type="predicted"/>
<dbReference type="GO" id="GO:0016491">
    <property type="term" value="F:oxidoreductase activity"/>
    <property type="evidence" value="ECO:0007669"/>
    <property type="project" value="UniProtKB-KW"/>
</dbReference>
<gene>
    <name evidence="3" type="ORF">B843_04845</name>
</gene>
<dbReference type="PATRIC" id="fig|1224164.3.peg.965"/>
<dbReference type="SMART" id="SM00822">
    <property type="entry name" value="PKS_KR"/>
    <property type="match status" value="1"/>
</dbReference>
<keyword evidence="1" id="KW-0560">Oxidoreductase</keyword>
<accession>W5Y7A1</accession>
<dbReference type="Pfam" id="PF00106">
    <property type="entry name" value="adh_short"/>
    <property type="match status" value="1"/>
</dbReference>
<dbReference type="KEGG" id="cvt:B843_04845"/>
<dbReference type="EMBL" id="CP004353">
    <property type="protein sequence ID" value="AHI22358.1"/>
    <property type="molecule type" value="Genomic_DNA"/>
</dbReference>
<evidence type="ECO:0000259" key="2">
    <source>
        <dbReference type="SMART" id="SM00822"/>
    </source>
</evidence>
<protein>
    <submittedName>
        <fullName evidence="3">Short-chain dehydrogenase</fullName>
    </submittedName>
</protein>
<reference evidence="3 4" key="1">
    <citation type="submission" date="2013-02" db="EMBL/GenBank/DDBJ databases">
        <title>The complete genome sequence of Corynebacterium vitaeruminis DSM 20294.</title>
        <authorList>
            <person name="Ruckert C."/>
            <person name="Albersmeier A."/>
            <person name="Kalinowski J."/>
        </authorList>
    </citation>
    <scope>NUCLEOTIDE SEQUENCE [LARGE SCALE GENOMIC DNA]</scope>
    <source>
        <strain evidence="4">ATCC 10234</strain>
    </source>
</reference>
<dbReference type="AlphaFoldDB" id="W5Y7A1"/>
<dbReference type="PRINTS" id="PR00081">
    <property type="entry name" value="GDHRDH"/>
</dbReference>
<dbReference type="InterPro" id="IPR057326">
    <property type="entry name" value="KR_dom"/>
</dbReference>
<dbReference type="eggNOG" id="COG1028">
    <property type="taxonomic scope" value="Bacteria"/>
</dbReference>
<evidence type="ECO:0000256" key="1">
    <source>
        <dbReference type="ARBA" id="ARBA00023002"/>
    </source>
</evidence>
<dbReference type="Gene3D" id="3.40.50.720">
    <property type="entry name" value="NAD(P)-binding Rossmann-like Domain"/>
    <property type="match status" value="1"/>
</dbReference>
<evidence type="ECO:0000313" key="4">
    <source>
        <dbReference type="Proteomes" id="UP000019222"/>
    </source>
</evidence>
<evidence type="ECO:0000313" key="3">
    <source>
        <dbReference type="EMBL" id="AHI22358.1"/>
    </source>
</evidence>
<dbReference type="PANTHER" id="PTHR43157">
    <property type="entry name" value="PHOSPHATIDYLINOSITOL-GLYCAN BIOSYNTHESIS CLASS F PROTEIN-RELATED"/>
    <property type="match status" value="1"/>
</dbReference>
<dbReference type="InterPro" id="IPR036291">
    <property type="entry name" value="NAD(P)-bd_dom_sf"/>
</dbReference>
<dbReference type="Proteomes" id="UP000019222">
    <property type="component" value="Chromosome"/>
</dbReference>
<dbReference type="SUPFAM" id="SSF51735">
    <property type="entry name" value="NAD(P)-binding Rossmann-fold domains"/>
    <property type="match status" value="1"/>
</dbReference>
<keyword evidence="4" id="KW-1185">Reference proteome</keyword>
<name>W5Y7A1_9CORY</name>